<reference evidence="1" key="2">
    <citation type="submission" date="2021-04" db="EMBL/GenBank/DDBJ databases">
        <authorList>
            <person name="Gilroy R."/>
        </authorList>
    </citation>
    <scope>NUCLEOTIDE SEQUENCE</scope>
    <source>
        <strain evidence="1">CHK169-2315</strain>
    </source>
</reference>
<dbReference type="EMBL" id="DXHX01000145">
    <property type="protein sequence ID" value="HIV75474.1"/>
    <property type="molecule type" value="Genomic_DNA"/>
</dbReference>
<organism evidence="1 2">
    <name type="scientific">Candidatus Pseudogracilibacillus intestinigallinarum</name>
    <dbReference type="NCBI Taxonomy" id="2838742"/>
    <lineage>
        <taxon>Bacteria</taxon>
        <taxon>Bacillati</taxon>
        <taxon>Bacillota</taxon>
        <taxon>Bacilli</taxon>
        <taxon>Bacillales</taxon>
        <taxon>Bacillaceae</taxon>
        <taxon>Pseudogracilibacillus</taxon>
    </lineage>
</organism>
<protein>
    <submittedName>
        <fullName evidence="1">Uncharacterized protein</fullName>
    </submittedName>
</protein>
<proteinExistence type="predicted"/>
<dbReference type="AlphaFoldDB" id="A0A9D1TKG9"/>
<name>A0A9D1TKG9_9BACI</name>
<sequence>MKFVYFNDTNRVVHIHPATIIHGCDVLNTSIQPLEERVFKLPNNTYPWVKMWDNENGLTILVSPKKDE</sequence>
<gene>
    <name evidence="1" type="ORF">H9895_10370</name>
</gene>
<comment type="caution">
    <text evidence="1">The sequence shown here is derived from an EMBL/GenBank/DDBJ whole genome shotgun (WGS) entry which is preliminary data.</text>
</comment>
<evidence type="ECO:0000313" key="2">
    <source>
        <dbReference type="Proteomes" id="UP000823937"/>
    </source>
</evidence>
<dbReference type="Proteomes" id="UP000823937">
    <property type="component" value="Unassembled WGS sequence"/>
</dbReference>
<accession>A0A9D1TKG9</accession>
<reference evidence="1" key="1">
    <citation type="journal article" date="2021" name="PeerJ">
        <title>Extensive microbial diversity within the chicken gut microbiome revealed by metagenomics and culture.</title>
        <authorList>
            <person name="Gilroy R."/>
            <person name="Ravi A."/>
            <person name="Getino M."/>
            <person name="Pursley I."/>
            <person name="Horton D.L."/>
            <person name="Alikhan N.F."/>
            <person name="Baker D."/>
            <person name="Gharbi K."/>
            <person name="Hall N."/>
            <person name="Watson M."/>
            <person name="Adriaenssens E.M."/>
            <person name="Foster-Nyarko E."/>
            <person name="Jarju S."/>
            <person name="Secka A."/>
            <person name="Antonio M."/>
            <person name="Oren A."/>
            <person name="Chaudhuri R.R."/>
            <person name="La Ragione R."/>
            <person name="Hildebrand F."/>
            <person name="Pallen M.J."/>
        </authorList>
    </citation>
    <scope>NUCLEOTIDE SEQUENCE</scope>
    <source>
        <strain evidence="1">CHK169-2315</strain>
    </source>
</reference>
<evidence type="ECO:0000313" key="1">
    <source>
        <dbReference type="EMBL" id="HIV75474.1"/>
    </source>
</evidence>